<gene>
    <name evidence="1" type="ORF">SDC9_94659</name>
</gene>
<dbReference type="AlphaFoldDB" id="A0A645A5G6"/>
<dbReference type="EMBL" id="VSSQ01011885">
    <property type="protein sequence ID" value="MPM47938.1"/>
    <property type="molecule type" value="Genomic_DNA"/>
</dbReference>
<accession>A0A645A5G6</accession>
<proteinExistence type="predicted"/>
<protein>
    <submittedName>
        <fullName evidence="1">Uncharacterized protein</fullName>
    </submittedName>
</protein>
<evidence type="ECO:0000313" key="1">
    <source>
        <dbReference type="EMBL" id="MPM47938.1"/>
    </source>
</evidence>
<reference evidence="1" key="1">
    <citation type="submission" date="2019-08" db="EMBL/GenBank/DDBJ databases">
        <authorList>
            <person name="Kucharzyk K."/>
            <person name="Murdoch R.W."/>
            <person name="Higgins S."/>
            <person name="Loffler F."/>
        </authorList>
    </citation>
    <scope>NUCLEOTIDE SEQUENCE</scope>
</reference>
<sequence length="176" mass="19048">MGLVHVADYAGVHPFGHLPAPVERIPLVSHLCGHLVFFRQSGQQSRFIDGVGQRFLYIGMFSQGNGMCRYPGMGMVGGCHHDGIDGFIHLVEHHPPVLELPGFRVVVECFGGIFPVNIAEGHDVFCFHVRQVATPHSSHADTGNVEFVTWGGISPGFPQYRVGDNGKSCGSDGRGL</sequence>
<name>A0A645A5G6_9ZZZZ</name>
<comment type="caution">
    <text evidence="1">The sequence shown here is derived from an EMBL/GenBank/DDBJ whole genome shotgun (WGS) entry which is preliminary data.</text>
</comment>
<organism evidence="1">
    <name type="scientific">bioreactor metagenome</name>
    <dbReference type="NCBI Taxonomy" id="1076179"/>
    <lineage>
        <taxon>unclassified sequences</taxon>
        <taxon>metagenomes</taxon>
        <taxon>ecological metagenomes</taxon>
    </lineage>
</organism>